<accession>A0AAW0XDP3</accession>
<evidence type="ECO:0000256" key="4">
    <source>
        <dbReference type="ARBA" id="ARBA00022734"/>
    </source>
</evidence>
<evidence type="ECO:0000256" key="1">
    <source>
        <dbReference type="ARBA" id="ARBA00004613"/>
    </source>
</evidence>
<dbReference type="SUPFAM" id="SSF56436">
    <property type="entry name" value="C-type lectin-like"/>
    <property type="match status" value="1"/>
</dbReference>
<dbReference type="InterPro" id="IPR051663">
    <property type="entry name" value="CLec_Tetranectin-domain"/>
</dbReference>
<organism evidence="8 9">
    <name type="scientific">Cherax quadricarinatus</name>
    <name type="common">Australian red claw crayfish</name>
    <dbReference type="NCBI Taxonomy" id="27406"/>
    <lineage>
        <taxon>Eukaryota</taxon>
        <taxon>Metazoa</taxon>
        <taxon>Ecdysozoa</taxon>
        <taxon>Arthropoda</taxon>
        <taxon>Crustacea</taxon>
        <taxon>Multicrustacea</taxon>
        <taxon>Malacostraca</taxon>
        <taxon>Eumalacostraca</taxon>
        <taxon>Eucarida</taxon>
        <taxon>Decapoda</taxon>
        <taxon>Pleocyemata</taxon>
        <taxon>Astacidea</taxon>
        <taxon>Parastacoidea</taxon>
        <taxon>Parastacidae</taxon>
        <taxon>Cherax</taxon>
    </lineage>
</organism>
<feature type="region of interest" description="Disordered" evidence="6">
    <location>
        <begin position="15"/>
        <end position="40"/>
    </location>
</feature>
<dbReference type="SMART" id="SM00034">
    <property type="entry name" value="CLECT"/>
    <property type="match status" value="1"/>
</dbReference>
<dbReference type="GO" id="GO:0005615">
    <property type="term" value="C:extracellular space"/>
    <property type="evidence" value="ECO:0007669"/>
    <property type="project" value="TreeGrafter"/>
</dbReference>
<dbReference type="Pfam" id="PF00059">
    <property type="entry name" value="Lectin_C"/>
    <property type="match status" value="1"/>
</dbReference>
<dbReference type="GO" id="GO:0008083">
    <property type="term" value="F:growth factor activity"/>
    <property type="evidence" value="ECO:0007669"/>
    <property type="project" value="TreeGrafter"/>
</dbReference>
<keyword evidence="4" id="KW-0430">Lectin</keyword>
<dbReference type="AlphaFoldDB" id="A0AAW0XDP3"/>
<feature type="compositionally biased region" description="Low complexity" evidence="6">
    <location>
        <begin position="17"/>
        <end position="28"/>
    </location>
</feature>
<dbReference type="PANTHER" id="PTHR22799:SF1">
    <property type="entry name" value="C-TYPE LECTIN DOMAIN FAMILY 11 MEMBER A"/>
    <property type="match status" value="1"/>
</dbReference>
<sequence length="356" mass="40373">MKALINLPTLPDSTNLYQPHPLSQSSYPLPQPPHHHLSQPSYHLPQSSYLWLQPKYSLPQLPHSTNTLLHSPLVLASLLLLIGSSKRAPSTSWSSLAHDDHLQALLSHNLDAVHVINYNLSSTLQQRRQTGSFVEKERQGCRSRLVREAPQTLSSGFLPLQESIVALQEALVRRHIRKQPTQAVDEVLRSLSMELERQRTRLEKLKGKKEGSSSHPITDKKPYSWCSEPFTVVGEECFYLSQTVKLAWHDAGTACDTMGAHLAHPSDLTLLATHLKNFRSQKIRYWLGASDEALEGEWRWVTGGTVVADWRPDNVSRQGEVQDCLTLLLSKHRPPSLDDYSCWKKRNFICQLDIHC</sequence>
<evidence type="ECO:0000313" key="8">
    <source>
        <dbReference type="EMBL" id="KAK8742526.1"/>
    </source>
</evidence>
<dbReference type="GO" id="GO:0030246">
    <property type="term" value="F:carbohydrate binding"/>
    <property type="evidence" value="ECO:0007669"/>
    <property type="project" value="UniProtKB-KW"/>
</dbReference>
<feature type="domain" description="C-type lectin" evidence="7">
    <location>
        <begin position="233"/>
        <end position="351"/>
    </location>
</feature>
<dbReference type="CDD" id="cd00037">
    <property type="entry name" value="CLECT"/>
    <property type="match status" value="1"/>
</dbReference>
<dbReference type="Proteomes" id="UP001445076">
    <property type="component" value="Unassembled WGS sequence"/>
</dbReference>
<evidence type="ECO:0000256" key="2">
    <source>
        <dbReference type="ARBA" id="ARBA00022525"/>
    </source>
</evidence>
<dbReference type="EMBL" id="JARKIK010000028">
    <property type="protein sequence ID" value="KAK8742526.1"/>
    <property type="molecule type" value="Genomic_DNA"/>
</dbReference>
<dbReference type="InterPro" id="IPR018378">
    <property type="entry name" value="C-type_lectin_CS"/>
</dbReference>
<reference evidence="8 9" key="1">
    <citation type="journal article" date="2024" name="BMC Genomics">
        <title>Genome assembly of redclaw crayfish (Cherax quadricarinatus) provides insights into its immune adaptation and hypoxia tolerance.</title>
        <authorList>
            <person name="Liu Z."/>
            <person name="Zheng J."/>
            <person name="Li H."/>
            <person name="Fang K."/>
            <person name="Wang S."/>
            <person name="He J."/>
            <person name="Zhou D."/>
            <person name="Weng S."/>
            <person name="Chi M."/>
            <person name="Gu Z."/>
            <person name="He J."/>
            <person name="Li F."/>
            <person name="Wang M."/>
        </authorList>
    </citation>
    <scope>NUCLEOTIDE SEQUENCE [LARGE SCALE GENOMIC DNA]</scope>
    <source>
        <strain evidence="8">ZL_2023a</strain>
    </source>
</reference>
<proteinExistence type="predicted"/>
<dbReference type="PROSITE" id="PS50041">
    <property type="entry name" value="C_TYPE_LECTIN_2"/>
    <property type="match status" value="1"/>
</dbReference>
<evidence type="ECO:0000256" key="5">
    <source>
        <dbReference type="ARBA" id="ARBA00023157"/>
    </source>
</evidence>
<evidence type="ECO:0000259" key="7">
    <source>
        <dbReference type="PROSITE" id="PS50041"/>
    </source>
</evidence>
<gene>
    <name evidence="8" type="ORF">OTU49_001937</name>
</gene>
<dbReference type="InterPro" id="IPR016187">
    <property type="entry name" value="CTDL_fold"/>
</dbReference>
<evidence type="ECO:0000256" key="6">
    <source>
        <dbReference type="SAM" id="MobiDB-lite"/>
    </source>
</evidence>
<keyword evidence="9" id="KW-1185">Reference proteome</keyword>
<keyword evidence="5" id="KW-1015">Disulfide bond</keyword>
<evidence type="ECO:0000313" key="9">
    <source>
        <dbReference type="Proteomes" id="UP001445076"/>
    </source>
</evidence>
<protein>
    <recommendedName>
        <fullName evidence="7">C-type lectin domain-containing protein</fullName>
    </recommendedName>
</protein>
<comment type="subcellular location">
    <subcellularLocation>
        <location evidence="1">Secreted</location>
    </subcellularLocation>
</comment>
<name>A0AAW0XDP3_CHEQU</name>
<keyword evidence="3" id="KW-0732">Signal</keyword>
<dbReference type="InterPro" id="IPR016186">
    <property type="entry name" value="C-type_lectin-like/link_sf"/>
</dbReference>
<dbReference type="Gene3D" id="3.10.100.10">
    <property type="entry name" value="Mannose-Binding Protein A, subunit A"/>
    <property type="match status" value="1"/>
</dbReference>
<evidence type="ECO:0000256" key="3">
    <source>
        <dbReference type="ARBA" id="ARBA00022729"/>
    </source>
</evidence>
<keyword evidence="2" id="KW-0964">Secreted</keyword>
<dbReference type="PANTHER" id="PTHR22799">
    <property type="entry name" value="TETRANECTIN-RELATED"/>
    <property type="match status" value="1"/>
</dbReference>
<dbReference type="InterPro" id="IPR001304">
    <property type="entry name" value="C-type_lectin-like"/>
</dbReference>
<dbReference type="PROSITE" id="PS00615">
    <property type="entry name" value="C_TYPE_LECTIN_1"/>
    <property type="match status" value="1"/>
</dbReference>
<comment type="caution">
    <text evidence="8">The sequence shown here is derived from an EMBL/GenBank/DDBJ whole genome shotgun (WGS) entry which is preliminary data.</text>
</comment>